<evidence type="ECO:0000313" key="2">
    <source>
        <dbReference type="Proteomes" id="UP000284395"/>
    </source>
</evidence>
<evidence type="ECO:0000313" key="1">
    <source>
        <dbReference type="EMBL" id="RKF22759.1"/>
    </source>
</evidence>
<dbReference type="EMBL" id="RAPF01000002">
    <property type="protein sequence ID" value="RKF22759.1"/>
    <property type="molecule type" value="Genomic_DNA"/>
</dbReference>
<evidence type="ECO:0008006" key="3">
    <source>
        <dbReference type="Google" id="ProtNLM"/>
    </source>
</evidence>
<sequence length="446" mass="49444">MPGSGSAVSGAPTDSLSAALAALWRIPHPGPDNLFATRDFKAVAAACGRTSTTIGFSSALHNILRSVGAPFALPPDHAHLVGTTEQAATAITHAFKRTSTLRRHLCPLDLADRLPPLRFGPGRVVDLTAEELGALLDAPRLARFYPGHALDLRRLAQFTWLVVEETVPVDPRPEARALPFMFENWNRDFGAIDPHQGHFARPVADALFFLLTGAWEDWADHAEINWRGFQVPWVYTFDDDLSVRPQAPPDPDSLSWEPWIIDDEFEVQIELERPSILSLHEVAAEELSRLDASRWRSVLKARRTPLFSTPVAHFLVQAFHVDGIDELLAHISTIEAALGLQADFMVRKTDPFPTVRGTKRVERRLTALLDDTQAAGQFNVLFDLRSKFVHGRAGLGLITSEQRIMARKLARRTSAALVERALQDQRPREQILADLLADGMAMQATS</sequence>
<accession>A0A420EPZ9</accession>
<name>A0A420EPZ9_9SPHN</name>
<keyword evidence="2" id="KW-1185">Reference proteome</keyword>
<proteinExistence type="predicted"/>
<gene>
    <name evidence="1" type="ORF">D6851_04245</name>
</gene>
<reference evidence="1 2" key="1">
    <citation type="submission" date="2018-09" db="EMBL/GenBank/DDBJ databases">
        <title>Altererythrobacter spongiae sp. nov., isolated from a marine sponge.</title>
        <authorList>
            <person name="Zhuang L."/>
            <person name="Luo L."/>
        </authorList>
    </citation>
    <scope>NUCLEOTIDE SEQUENCE [LARGE SCALE GENOMIC DNA]</scope>
    <source>
        <strain evidence="1 2">HN-Y73</strain>
    </source>
</reference>
<organism evidence="1 2">
    <name type="scientific">Altericroceibacterium spongiae</name>
    <dbReference type="NCBI Taxonomy" id="2320269"/>
    <lineage>
        <taxon>Bacteria</taxon>
        <taxon>Pseudomonadati</taxon>
        <taxon>Pseudomonadota</taxon>
        <taxon>Alphaproteobacteria</taxon>
        <taxon>Sphingomonadales</taxon>
        <taxon>Erythrobacteraceae</taxon>
        <taxon>Altericroceibacterium</taxon>
    </lineage>
</organism>
<protein>
    <recommendedName>
        <fullName evidence="3">Apea-like HEPN domain-containing protein</fullName>
    </recommendedName>
</protein>
<dbReference type="OrthoDB" id="6792909at2"/>
<comment type="caution">
    <text evidence="1">The sequence shown here is derived from an EMBL/GenBank/DDBJ whole genome shotgun (WGS) entry which is preliminary data.</text>
</comment>
<dbReference type="Proteomes" id="UP000284395">
    <property type="component" value="Unassembled WGS sequence"/>
</dbReference>
<dbReference type="AlphaFoldDB" id="A0A420EPZ9"/>